<dbReference type="InParanoid" id="A0A2J7RKB1"/>
<protein>
    <submittedName>
        <fullName evidence="4">Methylosome protein 50</fullName>
    </submittedName>
</protein>
<comment type="subcellular location">
    <subcellularLocation>
        <location evidence="1">Cytoplasm</location>
    </subcellularLocation>
</comment>
<evidence type="ECO:0000256" key="1">
    <source>
        <dbReference type="ARBA" id="ARBA00004496"/>
    </source>
</evidence>
<dbReference type="InterPro" id="IPR001680">
    <property type="entry name" value="WD40_rpt"/>
</dbReference>
<keyword evidence="2" id="KW-0963">Cytoplasm</keyword>
<comment type="caution">
    <text evidence="4">The sequence shown here is derived from an EMBL/GenBank/DDBJ whole genome shotgun (WGS) entry which is preliminary data.</text>
</comment>
<dbReference type="SMART" id="SM00320">
    <property type="entry name" value="WD40"/>
    <property type="match status" value="5"/>
</dbReference>
<dbReference type="InterPro" id="IPR052139">
    <property type="entry name" value="Methylosome_Comp_WDR77"/>
</dbReference>
<evidence type="ECO:0000256" key="2">
    <source>
        <dbReference type="ARBA" id="ARBA00022490"/>
    </source>
</evidence>
<evidence type="ECO:0000256" key="3">
    <source>
        <dbReference type="PROSITE-ProRule" id="PRU00221"/>
    </source>
</evidence>
<dbReference type="InterPro" id="IPR036322">
    <property type="entry name" value="WD40_repeat_dom_sf"/>
</dbReference>
<name>A0A2J7RKB1_9NEOP</name>
<dbReference type="InterPro" id="IPR015943">
    <property type="entry name" value="WD40/YVTN_repeat-like_dom_sf"/>
</dbReference>
<dbReference type="OrthoDB" id="10260946at2759"/>
<sequence length="360" mass="39864">MDSVCIEVEPNRNAEAYRNYQPAALPAQVEKYLDVMEICEDGYMLLGCSNLTGRFWTGSLWYFLDPDSAPDVEKCLTGIECETGITDGKFLEDNNKVIIGEDSGVVQVLGLSESPGEHTFHFESLSSVCEHDDSVLSVSVFSDGKRAVTGGLDMNIKVWSVESLTSECTYRPAHLHQVSSVCTHPQDGSSVFASCSLDGMALIWDTRNAKPARVALNDGSQGLTSVAWHMSQSDLLAVGSNSGDIIMIDVRQLKEPLGLSCCFIRPIHRLRFAHHWPELLAVCADDSRLKVLDCTASSPTVIYEDDRHDDFVRGLAWHPRSESLFSCGWDKQVLAHKFALSRNKMEVNGIIEKDVDQEQN</sequence>
<dbReference type="AlphaFoldDB" id="A0A2J7RKB1"/>
<dbReference type="Pfam" id="PF00400">
    <property type="entry name" value="WD40"/>
    <property type="match status" value="3"/>
</dbReference>
<evidence type="ECO:0000313" key="4">
    <source>
        <dbReference type="EMBL" id="PNF41239.1"/>
    </source>
</evidence>
<reference evidence="4 5" key="1">
    <citation type="submission" date="2017-12" db="EMBL/GenBank/DDBJ databases">
        <title>Hemimetabolous genomes reveal molecular basis of termite eusociality.</title>
        <authorList>
            <person name="Harrison M.C."/>
            <person name="Jongepier E."/>
            <person name="Robertson H.M."/>
            <person name="Arning N."/>
            <person name="Bitard-Feildel T."/>
            <person name="Chao H."/>
            <person name="Childers C.P."/>
            <person name="Dinh H."/>
            <person name="Doddapaneni H."/>
            <person name="Dugan S."/>
            <person name="Gowin J."/>
            <person name="Greiner C."/>
            <person name="Han Y."/>
            <person name="Hu H."/>
            <person name="Hughes D.S.T."/>
            <person name="Huylmans A.-K."/>
            <person name="Kemena C."/>
            <person name="Kremer L.P.M."/>
            <person name="Lee S.L."/>
            <person name="Lopez-Ezquerra A."/>
            <person name="Mallet L."/>
            <person name="Monroy-Kuhn J.M."/>
            <person name="Moser A."/>
            <person name="Murali S.C."/>
            <person name="Muzny D.M."/>
            <person name="Otani S."/>
            <person name="Piulachs M.-D."/>
            <person name="Poelchau M."/>
            <person name="Qu J."/>
            <person name="Schaub F."/>
            <person name="Wada-Katsumata A."/>
            <person name="Worley K.C."/>
            <person name="Xie Q."/>
            <person name="Ylla G."/>
            <person name="Poulsen M."/>
            <person name="Gibbs R.A."/>
            <person name="Schal C."/>
            <person name="Richards S."/>
            <person name="Belles X."/>
            <person name="Korb J."/>
            <person name="Bornberg-Bauer E."/>
        </authorList>
    </citation>
    <scope>NUCLEOTIDE SEQUENCE [LARGE SCALE GENOMIC DNA]</scope>
    <source>
        <tissue evidence="4">Whole body</tissue>
    </source>
</reference>
<evidence type="ECO:0000313" key="5">
    <source>
        <dbReference type="Proteomes" id="UP000235965"/>
    </source>
</evidence>
<dbReference type="Proteomes" id="UP000235965">
    <property type="component" value="Unassembled WGS sequence"/>
</dbReference>
<organism evidence="4 5">
    <name type="scientific">Cryptotermes secundus</name>
    <dbReference type="NCBI Taxonomy" id="105785"/>
    <lineage>
        <taxon>Eukaryota</taxon>
        <taxon>Metazoa</taxon>
        <taxon>Ecdysozoa</taxon>
        <taxon>Arthropoda</taxon>
        <taxon>Hexapoda</taxon>
        <taxon>Insecta</taxon>
        <taxon>Pterygota</taxon>
        <taxon>Neoptera</taxon>
        <taxon>Polyneoptera</taxon>
        <taxon>Dictyoptera</taxon>
        <taxon>Blattodea</taxon>
        <taxon>Blattoidea</taxon>
        <taxon>Termitoidae</taxon>
        <taxon>Kalotermitidae</taxon>
        <taxon>Cryptotermitinae</taxon>
        <taxon>Cryptotermes</taxon>
    </lineage>
</organism>
<feature type="repeat" description="WD" evidence="3">
    <location>
        <begin position="171"/>
        <end position="214"/>
    </location>
</feature>
<dbReference type="GO" id="GO:0007309">
    <property type="term" value="P:oocyte axis specification"/>
    <property type="evidence" value="ECO:0007669"/>
    <property type="project" value="TreeGrafter"/>
</dbReference>
<keyword evidence="3" id="KW-0853">WD repeat</keyword>
<dbReference type="SUPFAM" id="SSF50978">
    <property type="entry name" value="WD40 repeat-like"/>
    <property type="match status" value="1"/>
</dbReference>
<dbReference type="PROSITE" id="PS50294">
    <property type="entry name" value="WD_REPEATS_REGION"/>
    <property type="match status" value="1"/>
</dbReference>
<dbReference type="Gene3D" id="2.130.10.10">
    <property type="entry name" value="YVTN repeat-like/Quinoprotein amine dehydrogenase"/>
    <property type="match status" value="1"/>
</dbReference>
<dbReference type="PROSITE" id="PS50082">
    <property type="entry name" value="WD_REPEATS_2"/>
    <property type="match status" value="2"/>
</dbReference>
<accession>A0A2J7RKB1</accession>
<keyword evidence="5" id="KW-1185">Reference proteome</keyword>
<dbReference type="PANTHER" id="PTHR46853:SF1">
    <property type="entry name" value="METHYLOSOME PROTEIN 50"/>
    <property type="match status" value="1"/>
</dbReference>
<gene>
    <name evidence="4" type="ORF">B7P43_G01506</name>
</gene>
<dbReference type="PANTHER" id="PTHR46853">
    <property type="entry name" value="METHYLOSOME PROTEIN 50"/>
    <property type="match status" value="1"/>
</dbReference>
<dbReference type="STRING" id="105785.A0A2J7RKB1"/>
<dbReference type="EMBL" id="NEVH01002981">
    <property type="protein sequence ID" value="PNF41239.1"/>
    <property type="molecule type" value="Genomic_DNA"/>
</dbReference>
<proteinExistence type="predicted"/>
<feature type="repeat" description="WD" evidence="3">
    <location>
        <begin position="128"/>
        <end position="163"/>
    </location>
</feature>
<dbReference type="GO" id="GO:0034709">
    <property type="term" value="C:methylosome"/>
    <property type="evidence" value="ECO:0007669"/>
    <property type="project" value="TreeGrafter"/>
</dbReference>